<comment type="caution">
    <text evidence="12">The sequence shown here is derived from an EMBL/GenBank/DDBJ whole genome shotgun (WGS) entry which is preliminary data.</text>
</comment>
<comment type="caution">
    <text evidence="9">Lacks conserved residue(s) required for the propagation of feature annotation.</text>
</comment>
<dbReference type="PRINTS" id="PR00983">
    <property type="entry name" value="TRNASYNTHCYS"/>
</dbReference>
<dbReference type="InterPro" id="IPR024909">
    <property type="entry name" value="Cys-tRNA/MSH_ligase"/>
</dbReference>
<dbReference type="GO" id="GO:0005829">
    <property type="term" value="C:cytosol"/>
    <property type="evidence" value="ECO:0007669"/>
    <property type="project" value="TreeGrafter"/>
</dbReference>
<feature type="domain" description="tRNA synthetases class I catalytic" evidence="10">
    <location>
        <begin position="17"/>
        <end position="328"/>
    </location>
</feature>
<feature type="binding site" evidence="9">
    <location>
        <position position="283"/>
    </location>
    <ligand>
        <name>ATP</name>
        <dbReference type="ChEBI" id="CHEBI:30616"/>
    </ligand>
</feature>
<dbReference type="InterPro" id="IPR015803">
    <property type="entry name" value="Cys-tRNA-ligase"/>
</dbReference>
<feature type="binding site" evidence="9">
    <location>
        <position position="251"/>
    </location>
    <ligand>
        <name>Zn(2+)</name>
        <dbReference type="ChEBI" id="CHEBI:29105"/>
    </ligand>
</feature>
<sequence length="466" mass="53365">MLYLRNSLTNQKEEFISLNKKQVRIYTCGPTVYDFAHIGNLRSYLLADILQRTLKFNGYNVLWAMNITDVDDKTIKKALAAAPDQKPKGALAALTEKYTQTFWADLEKLNIVRPDRTPTATGTIGAMRELIGSILAADYAYIKDGSVYFNVRKYARKFKYGQLTKIDLKKMKIGTRIDLDEYDKESAQDFALWKAAKPNEPFWELGLGGQKLPGHPGWHIECSAMSKKYLGVPFDIHTGGVDLKFPHHENEIAQSAIGYHAAKLANFFLHNEHILVNGQRMAKRFHNFFTLNDLIKKGYNPLSFRYLVLQNHYSSLLNFTWESLTAAQAALDKIYTLTRDLATAKTEEASKEYGVNQQEFQTFINDDLDTPRALALLREILGRSLEPETKKGLIFEFDRVLGLGLGQVKEINIPTAITRLAEQRQQAREQKNWSQADKLRKEIKRQGYLIEDTRDGFKIKNKEKLQ</sequence>
<dbReference type="Gene3D" id="1.20.120.1910">
    <property type="entry name" value="Cysteine-tRNA ligase, C-terminal anti-codon recognition domain"/>
    <property type="match status" value="1"/>
</dbReference>
<feature type="binding site" evidence="9">
    <location>
        <position position="247"/>
    </location>
    <ligand>
        <name>Zn(2+)</name>
        <dbReference type="ChEBI" id="CHEBI:29105"/>
    </ligand>
</feature>
<evidence type="ECO:0000256" key="5">
    <source>
        <dbReference type="ARBA" id="ARBA00022833"/>
    </source>
</evidence>
<dbReference type="NCBIfam" id="TIGR00435">
    <property type="entry name" value="cysS"/>
    <property type="match status" value="1"/>
</dbReference>
<keyword evidence="6 9" id="KW-0067">ATP-binding</keyword>
<dbReference type="SUPFAM" id="SSF47323">
    <property type="entry name" value="Anticodon-binding domain of a subclass of class I aminoacyl-tRNA synthetases"/>
    <property type="match status" value="1"/>
</dbReference>
<dbReference type="InterPro" id="IPR014729">
    <property type="entry name" value="Rossmann-like_a/b/a_fold"/>
</dbReference>
<dbReference type="GO" id="GO:0005524">
    <property type="term" value="F:ATP binding"/>
    <property type="evidence" value="ECO:0007669"/>
    <property type="project" value="UniProtKB-UniRule"/>
</dbReference>
<dbReference type="GO" id="GO:0004817">
    <property type="term" value="F:cysteine-tRNA ligase activity"/>
    <property type="evidence" value="ECO:0007669"/>
    <property type="project" value="UniProtKB-UniRule"/>
</dbReference>
<dbReference type="InterPro" id="IPR056411">
    <property type="entry name" value="CysS_C"/>
</dbReference>
<evidence type="ECO:0000256" key="1">
    <source>
        <dbReference type="ARBA" id="ARBA00011245"/>
    </source>
</evidence>
<keyword evidence="8 9" id="KW-0030">Aminoacyl-tRNA synthetase</keyword>
<evidence type="ECO:0000313" key="12">
    <source>
        <dbReference type="EMBL" id="PJE59795.1"/>
    </source>
</evidence>
<feature type="short sequence motif" description="'HIGH' region" evidence="9">
    <location>
        <begin position="30"/>
        <end position="40"/>
    </location>
</feature>
<dbReference type="Gene3D" id="3.40.50.620">
    <property type="entry name" value="HUPs"/>
    <property type="match status" value="1"/>
</dbReference>
<keyword evidence="4 9" id="KW-0547">Nucleotide-binding</keyword>
<evidence type="ECO:0000259" key="11">
    <source>
        <dbReference type="Pfam" id="PF23493"/>
    </source>
</evidence>
<comment type="cofactor">
    <cofactor evidence="9">
        <name>Zn(2+)</name>
        <dbReference type="ChEBI" id="CHEBI:29105"/>
    </cofactor>
    <text evidence="9">Binds 1 zinc ion per subunit.</text>
</comment>
<feature type="binding site" evidence="9">
    <location>
        <position position="222"/>
    </location>
    <ligand>
        <name>Zn(2+)</name>
        <dbReference type="ChEBI" id="CHEBI:29105"/>
    </ligand>
</feature>
<dbReference type="InterPro" id="IPR009080">
    <property type="entry name" value="tRNAsynth_Ia_anticodon-bd"/>
</dbReference>
<dbReference type="Pfam" id="PF23493">
    <property type="entry name" value="CysS_C"/>
    <property type="match status" value="1"/>
</dbReference>
<feature type="binding site" evidence="9">
    <location>
        <position position="28"/>
    </location>
    <ligand>
        <name>Zn(2+)</name>
        <dbReference type="ChEBI" id="CHEBI:29105"/>
    </ligand>
</feature>
<protein>
    <recommendedName>
        <fullName evidence="9">Cysteine--tRNA ligase</fullName>
        <ecNumber evidence="9">6.1.1.16</ecNumber>
    </recommendedName>
    <alternativeName>
        <fullName evidence="9">Cysteinyl-tRNA synthetase</fullName>
        <shortName evidence="9">CysRS</shortName>
    </alternativeName>
</protein>
<keyword evidence="5 9" id="KW-0862">Zinc</keyword>
<proteinExistence type="inferred from homology"/>
<accession>A0A2M8KIQ9</accession>
<comment type="catalytic activity">
    <reaction evidence="9">
        <text>tRNA(Cys) + L-cysteine + ATP = L-cysteinyl-tRNA(Cys) + AMP + diphosphate</text>
        <dbReference type="Rhea" id="RHEA:17773"/>
        <dbReference type="Rhea" id="RHEA-COMP:9661"/>
        <dbReference type="Rhea" id="RHEA-COMP:9679"/>
        <dbReference type="ChEBI" id="CHEBI:30616"/>
        <dbReference type="ChEBI" id="CHEBI:33019"/>
        <dbReference type="ChEBI" id="CHEBI:35235"/>
        <dbReference type="ChEBI" id="CHEBI:78442"/>
        <dbReference type="ChEBI" id="CHEBI:78517"/>
        <dbReference type="ChEBI" id="CHEBI:456215"/>
        <dbReference type="EC" id="6.1.1.16"/>
    </reaction>
</comment>
<evidence type="ECO:0000256" key="8">
    <source>
        <dbReference type="ARBA" id="ARBA00023146"/>
    </source>
</evidence>
<dbReference type="AlphaFoldDB" id="A0A2M8KIQ9"/>
<dbReference type="GO" id="GO:0006423">
    <property type="term" value="P:cysteinyl-tRNA aminoacylation"/>
    <property type="evidence" value="ECO:0007669"/>
    <property type="project" value="UniProtKB-UniRule"/>
</dbReference>
<evidence type="ECO:0000313" key="13">
    <source>
        <dbReference type="Proteomes" id="UP000231086"/>
    </source>
</evidence>
<dbReference type="EC" id="6.1.1.16" evidence="9"/>
<evidence type="ECO:0000256" key="3">
    <source>
        <dbReference type="ARBA" id="ARBA00022723"/>
    </source>
</evidence>
<evidence type="ECO:0000256" key="6">
    <source>
        <dbReference type="ARBA" id="ARBA00022840"/>
    </source>
</evidence>
<gene>
    <name evidence="9" type="primary">cysS</name>
    <name evidence="12" type="ORF">COU85_01775</name>
</gene>
<organism evidence="12 13">
    <name type="scientific">Candidatus Portnoybacteria bacterium CG10_big_fil_rev_8_21_14_0_10_44_7</name>
    <dbReference type="NCBI Taxonomy" id="1974816"/>
    <lineage>
        <taxon>Bacteria</taxon>
        <taxon>Candidatus Portnoyibacteriota</taxon>
    </lineage>
</organism>
<dbReference type="SUPFAM" id="SSF52374">
    <property type="entry name" value="Nucleotidylyl transferase"/>
    <property type="match status" value="1"/>
</dbReference>
<keyword evidence="2 9" id="KW-0436">Ligase</keyword>
<dbReference type="CDD" id="cd00672">
    <property type="entry name" value="CysRS_core"/>
    <property type="match status" value="1"/>
</dbReference>
<dbReference type="HAMAP" id="MF_00041">
    <property type="entry name" value="Cys_tRNA_synth"/>
    <property type="match status" value="1"/>
</dbReference>
<evidence type="ECO:0000256" key="2">
    <source>
        <dbReference type="ARBA" id="ARBA00022598"/>
    </source>
</evidence>
<comment type="subcellular location">
    <subcellularLocation>
        <location evidence="9">Cytoplasm</location>
    </subcellularLocation>
</comment>
<dbReference type="GO" id="GO:0008270">
    <property type="term" value="F:zinc ion binding"/>
    <property type="evidence" value="ECO:0007669"/>
    <property type="project" value="UniProtKB-UniRule"/>
</dbReference>
<reference evidence="13" key="1">
    <citation type="submission" date="2017-09" db="EMBL/GenBank/DDBJ databases">
        <title>Depth-based differentiation of microbial function through sediment-hosted aquifers and enrichment of novel symbionts in the deep terrestrial subsurface.</title>
        <authorList>
            <person name="Probst A.J."/>
            <person name="Ladd B."/>
            <person name="Jarett J.K."/>
            <person name="Geller-Mcgrath D.E."/>
            <person name="Sieber C.M.K."/>
            <person name="Emerson J.B."/>
            <person name="Anantharaman K."/>
            <person name="Thomas B.C."/>
            <person name="Malmstrom R."/>
            <person name="Stieglmeier M."/>
            <person name="Klingl A."/>
            <person name="Woyke T."/>
            <person name="Ryan C.M."/>
            <person name="Banfield J.F."/>
        </authorList>
    </citation>
    <scope>NUCLEOTIDE SEQUENCE [LARGE SCALE GENOMIC DNA]</scope>
</reference>
<name>A0A2M8KIQ9_9BACT</name>
<dbReference type="PANTHER" id="PTHR10890:SF3">
    <property type="entry name" value="CYSTEINE--TRNA LIGASE, CYTOPLASMIC"/>
    <property type="match status" value="1"/>
</dbReference>
<keyword evidence="7 9" id="KW-0648">Protein biosynthesis</keyword>
<dbReference type="Pfam" id="PF01406">
    <property type="entry name" value="tRNA-synt_1e"/>
    <property type="match status" value="1"/>
</dbReference>
<comment type="subunit">
    <text evidence="1 9">Monomer.</text>
</comment>
<dbReference type="InterPro" id="IPR032678">
    <property type="entry name" value="tRNA-synt_1_cat_dom"/>
</dbReference>
<evidence type="ECO:0000256" key="9">
    <source>
        <dbReference type="HAMAP-Rule" id="MF_00041"/>
    </source>
</evidence>
<evidence type="ECO:0000256" key="4">
    <source>
        <dbReference type="ARBA" id="ARBA00022741"/>
    </source>
</evidence>
<dbReference type="PANTHER" id="PTHR10890">
    <property type="entry name" value="CYSTEINYL-TRNA SYNTHETASE"/>
    <property type="match status" value="1"/>
</dbReference>
<feature type="domain" description="Cysteinyl-tRNA ligase anticodon binding" evidence="11">
    <location>
        <begin position="414"/>
        <end position="455"/>
    </location>
</feature>
<evidence type="ECO:0000256" key="7">
    <source>
        <dbReference type="ARBA" id="ARBA00022917"/>
    </source>
</evidence>
<evidence type="ECO:0000259" key="10">
    <source>
        <dbReference type="Pfam" id="PF01406"/>
    </source>
</evidence>
<dbReference type="Proteomes" id="UP000231086">
    <property type="component" value="Unassembled WGS sequence"/>
</dbReference>
<comment type="similarity">
    <text evidence="9">Belongs to the class-I aminoacyl-tRNA synthetase family.</text>
</comment>
<dbReference type="EMBL" id="PFEA01000032">
    <property type="protein sequence ID" value="PJE59795.1"/>
    <property type="molecule type" value="Genomic_DNA"/>
</dbReference>
<keyword evidence="3 9" id="KW-0479">Metal-binding</keyword>
<keyword evidence="9" id="KW-0963">Cytoplasm</keyword>